<dbReference type="InterPro" id="IPR004017">
    <property type="entry name" value="Cys_rich_dom"/>
</dbReference>
<reference evidence="7 8" key="1">
    <citation type="journal article" date="2019" name="Nat. Microbiol.">
        <title>Wide diversity of methane and short-chain alkane metabolisms in uncultured archaea.</title>
        <authorList>
            <person name="Borrel G."/>
            <person name="Adam P.S."/>
            <person name="McKay L.J."/>
            <person name="Chen L.X."/>
            <person name="Sierra-Garcia I.N."/>
            <person name="Sieber C.M."/>
            <person name="Letourneur Q."/>
            <person name="Ghozlane A."/>
            <person name="Andersen G.L."/>
            <person name="Li W.J."/>
            <person name="Hallam S.J."/>
            <person name="Muyzer G."/>
            <person name="de Oliveira V.M."/>
            <person name="Inskeep W.P."/>
            <person name="Banfield J.F."/>
            <person name="Gribaldo S."/>
        </authorList>
    </citation>
    <scope>NUCLEOTIDE SEQUENCE [LARGE SCALE GENOMIC DNA]</scope>
    <source>
        <strain evidence="7">NM1b</strain>
    </source>
</reference>
<evidence type="ECO:0000256" key="3">
    <source>
        <dbReference type="ARBA" id="ARBA00023002"/>
    </source>
</evidence>
<sequence>MLMGLSILQGRSELTEVVTDIIYKCTLCGACDVSCKQYRDDIDISETLEEFRIRCVEEGQLIPEHTVMIDNLRREGNVFGKPKTERGRWTEGLGVKDINEEQADVFFHAGCNYSYDEELWPIVRGAVTLLENAGVDVGIAGEEESCCGGRAYEIGYQGELEKYAEDVIRRVKASGANKLVTACSDCYSTFKYYYPKIGKALGVEVLHITEYIDRLIREGKIKPTKSVPMRITYHDPCHLGRRGESYVGEWKGDNKILRPLKYKRTGKEGVYNPPRNILKSIPGLELVEMERIKEYSWCCGAGGGVKEAYPDFSIWTAMERVEEAKATGAEAIVTACPWCERNFKDAIKESGERVEVYDVIELVLRAI</sequence>
<dbReference type="GO" id="GO:0016491">
    <property type="term" value="F:oxidoreductase activity"/>
    <property type="evidence" value="ECO:0007669"/>
    <property type="project" value="UniProtKB-KW"/>
</dbReference>
<gene>
    <name evidence="7" type="ORF">EF807_08245</name>
</gene>
<evidence type="ECO:0000313" key="8">
    <source>
        <dbReference type="Proteomes" id="UP000320766"/>
    </source>
</evidence>
<evidence type="ECO:0000313" key="7">
    <source>
        <dbReference type="EMBL" id="RZN66753.1"/>
    </source>
</evidence>
<dbReference type="GO" id="GO:0005886">
    <property type="term" value="C:plasma membrane"/>
    <property type="evidence" value="ECO:0007669"/>
    <property type="project" value="TreeGrafter"/>
</dbReference>
<comment type="caution">
    <text evidence="7">The sequence shown here is derived from an EMBL/GenBank/DDBJ whole genome shotgun (WGS) entry which is preliminary data.</text>
</comment>
<dbReference type="PANTHER" id="PTHR43255:SF1">
    <property type="entry name" value="IRON-SULFUR-BINDING OXIDOREDUCTASE FADF-RELATED"/>
    <property type="match status" value="1"/>
</dbReference>
<evidence type="ECO:0000259" key="6">
    <source>
        <dbReference type="PROSITE" id="PS51379"/>
    </source>
</evidence>
<accession>A0A520KUM7</accession>
<keyword evidence="1" id="KW-0004">4Fe-4S</keyword>
<dbReference type="GO" id="GO:0046872">
    <property type="term" value="F:metal ion binding"/>
    <property type="evidence" value="ECO:0007669"/>
    <property type="project" value="UniProtKB-KW"/>
</dbReference>
<organism evidence="7 8">
    <name type="scientific">Candidatus Methanolliviera hydrocarbonicum</name>
    <dbReference type="NCBI Taxonomy" id="2491085"/>
    <lineage>
        <taxon>Archaea</taxon>
        <taxon>Methanobacteriati</taxon>
        <taxon>Methanobacteriota</taxon>
        <taxon>Candidatus Methanoliparia</taxon>
        <taxon>Candidatus Methanoliparales</taxon>
        <taxon>Candidatus Methanollivieraceae</taxon>
        <taxon>Candidatus Methanolliviera</taxon>
    </lineage>
</organism>
<evidence type="ECO:0000256" key="4">
    <source>
        <dbReference type="ARBA" id="ARBA00023004"/>
    </source>
</evidence>
<dbReference type="GO" id="GO:0051539">
    <property type="term" value="F:4 iron, 4 sulfur cluster binding"/>
    <property type="evidence" value="ECO:0007669"/>
    <property type="project" value="UniProtKB-KW"/>
</dbReference>
<name>A0A520KUM7_9EURY</name>
<proteinExistence type="predicted"/>
<dbReference type="PROSITE" id="PS51379">
    <property type="entry name" value="4FE4S_FER_2"/>
    <property type="match status" value="1"/>
</dbReference>
<dbReference type="Proteomes" id="UP000320766">
    <property type="component" value="Unassembled WGS sequence"/>
</dbReference>
<dbReference type="AlphaFoldDB" id="A0A520KUM7"/>
<protein>
    <submittedName>
        <fullName evidence="7">(Fe-S)-binding protein</fullName>
    </submittedName>
</protein>
<keyword evidence="5" id="KW-0411">Iron-sulfur</keyword>
<evidence type="ECO:0000256" key="5">
    <source>
        <dbReference type="ARBA" id="ARBA00023014"/>
    </source>
</evidence>
<feature type="domain" description="4Fe-4S ferredoxin-type" evidence="6">
    <location>
        <begin position="15"/>
        <end position="47"/>
    </location>
</feature>
<dbReference type="PANTHER" id="PTHR43255">
    <property type="entry name" value="IRON-SULFUR-BINDING OXIDOREDUCTASE FADF-RELATED-RELATED"/>
    <property type="match status" value="1"/>
</dbReference>
<keyword evidence="4" id="KW-0408">Iron</keyword>
<dbReference type="Pfam" id="PF02754">
    <property type="entry name" value="CCG"/>
    <property type="match status" value="2"/>
</dbReference>
<evidence type="ECO:0000256" key="2">
    <source>
        <dbReference type="ARBA" id="ARBA00022723"/>
    </source>
</evidence>
<keyword evidence="2" id="KW-0479">Metal-binding</keyword>
<dbReference type="InterPro" id="IPR051460">
    <property type="entry name" value="HdrC_iron-sulfur_subunit"/>
</dbReference>
<dbReference type="EMBL" id="RXIL01000153">
    <property type="protein sequence ID" value="RZN66753.1"/>
    <property type="molecule type" value="Genomic_DNA"/>
</dbReference>
<keyword evidence="3" id="KW-0560">Oxidoreductase</keyword>
<dbReference type="InterPro" id="IPR017896">
    <property type="entry name" value="4Fe4S_Fe-S-bd"/>
</dbReference>
<evidence type="ECO:0000256" key="1">
    <source>
        <dbReference type="ARBA" id="ARBA00022485"/>
    </source>
</evidence>